<accession>A0ABR9JS75</accession>
<evidence type="ECO:0000313" key="3">
    <source>
        <dbReference type="Proteomes" id="UP000627838"/>
    </source>
</evidence>
<dbReference type="Proteomes" id="UP000627838">
    <property type="component" value="Unassembled WGS sequence"/>
</dbReference>
<name>A0ABR9JS75_9ACTN</name>
<feature type="signal peptide" evidence="1">
    <location>
        <begin position="1"/>
        <end position="28"/>
    </location>
</feature>
<evidence type="ECO:0008006" key="4">
    <source>
        <dbReference type="Google" id="ProtNLM"/>
    </source>
</evidence>
<reference evidence="2 3" key="1">
    <citation type="submission" date="2020-10" db="EMBL/GenBank/DDBJ databases">
        <title>Sequencing the genomes of 1000 actinobacteria strains.</title>
        <authorList>
            <person name="Klenk H.-P."/>
        </authorList>
    </citation>
    <scope>NUCLEOTIDE SEQUENCE [LARGE SCALE GENOMIC DNA]</scope>
    <source>
        <strain evidence="2 3">DSM 46744</strain>
    </source>
</reference>
<feature type="chain" id="PRO_5045441308" description="Carboxypeptidase regulatory-like domain-containing protein" evidence="1">
    <location>
        <begin position="29"/>
        <end position="641"/>
    </location>
</feature>
<keyword evidence="3" id="KW-1185">Reference proteome</keyword>
<comment type="caution">
    <text evidence="2">The sequence shown here is derived from an EMBL/GenBank/DDBJ whole genome shotgun (WGS) entry which is preliminary data.</text>
</comment>
<dbReference type="EMBL" id="JADBDZ010000001">
    <property type="protein sequence ID" value="MBE1533406.1"/>
    <property type="molecule type" value="Genomic_DNA"/>
</dbReference>
<dbReference type="RefSeq" id="WP_192759969.1">
    <property type="nucleotide sequence ID" value="NZ_JADBDZ010000001.1"/>
</dbReference>
<evidence type="ECO:0000313" key="2">
    <source>
        <dbReference type="EMBL" id="MBE1533406.1"/>
    </source>
</evidence>
<keyword evidence="1" id="KW-0732">Signal</keyword>
<sequence>MRRTRTSAVITALIVAVATFLVPATARADVTDANLSVAFDRLSADRVAGITLTAKSASGVTGVEVTVEQPSGDDTWSSIATLPLTRTGGTANDGTWTAQQTLDIATHPGSTRFVAEITSADGATLTAGHQYIDNCYPLTVNGLTASPGTIDADTPLTVSGTVLAQTAADAQPQPAEGVSVWNTTSPVVTGADGSFSFTHQYASALSLQANPGWLADDQWCSVGKFAPSPQITRQTVDVSAEIVTPQPVGVGDEVVVEGQVQRNGAAGPAPVGKVWVAAYVTAAEREEVAAAMTAADGTFRMTFEARQAGPVTVQSAQNDIVWSGTATPGEVSFADGPQISDFEVTPSPVGYQQPIRATGKLTDAGTPIAGASVALQFSATGTDWQDVQTGQTTAAGDFDIQSTATTQDGFWRVWYASADGTATASSDIREVNVQFGTLLENFAAASGSGATVTVSGTLLRSDGTQLGEELPVHVYFMADGESTWELKGSTQSDAADGSFEAQFTSYEDGYWTAAFWGNDDFTRSNAPIGFVDVPGQFTTAFAEFAASPATVPSGGTITVEGLLTRSVGGGAAEAAPDKPVFIYFLPAGSQTWEQKAAVQTGADGRFAQTFTADQDGYWTAWFYGDEGHLSVNSGSKHVDVQ</sequence>
<evidence type="ECO:0000256" key="1">
    <source>
        <dbReference type="SAM" id="SignalP"/>
    </source>
</evidence>
<protein>
    <recommendedName>
        <fullName evidence="4">Carboxypeptidase regulatory-like domain-containing protein</fullName>
    </recommendedName>
</protein>
<gene>
    <name evidence="2" type="ORF">H4W34_003239</name>
</gene>
<proteinExistence type="predicted"/>
<organism evidence="2 3">
    <name type="scientific">Actinomadura algeriensis</name>
    <dbReference type="NCBI Taxonomy" id="1679523"/>
    <lineage>
        <taxon>Bacteria</taxon>
        <taxon>Bacillati</taxon>
        <taxon>Actinomycetota</taxon>
        <taxon>Actinomycetes</taxon>
        <taxon>Streptosporangiales</taxon>
        <taxon>Thermomonosporaceae</taxon>
        <taxon>Actinomadura</taxon>
    </lineage>
</organism>